<name>A0ACD0P3V8_9BASI</name>
<organism evidence="1 2">
    <name type="scientific">Violaceomyces palustris</name>
    <dbReference type="NCBI Taxonomy" id="1673888"/>
    <lineage>
        <taxon>Eukaryota</taxon>
        <taxon>Fungi</taxon>
        <taxon>Dikarya</taxon>
        <taxon>Basidiomycota</taxon>
        <taxon>Ustilaginomycotina</taxon>
        <taxon>Ustilaginomycetes</taxon>
        <taxon>Violaceomycetales</taxon>
        <taxon>Violaceomycetaceae</taxon>
        <taxon>Violaceomyces</taxon>
    </lineage>
</organism>
<keyword evidence="2" id="KW-1185">Reference proteome</keyword>
<reference evidence="1 2" key="1">
    <citation type="journal article" date="2018" name="Mol. Biol. Evol.">
        <title>Broad Genomic Sampling Reveals a Smut Pathogenic Ancestry of the Fungal Clade Ustilaginomycotina.</title>
        <authorList>
            <person name="Kijpornyongpan T."/>
            <person name="Mondo S.J."/>
            <person name="Barry K."/>
            <person name="Sandor L."/>
            <person name="Lee J."/>
            <person name="Lipzen A."/>
            <person name="Pangilinan J."/>
            <person name="LaButti K."/>
            <person name="Hainaut M."/>
            <person name="Henrissat B."/>
            <person name="Grigoriev I.V."/>
            <person name="Spatafora J.W."/>
            <person name="Aime M.C."/>
        </authorList>
    </citation>
    <scope>NUCLEOTIDE SEQUENCE [LARGE SCALE GENOMIC DNA]</scope>
    <source>
        <strain evidence="1 2">SA 807</strain>
    </source>
</reference>
<proteinExistence type="predicted"/>
<evidence type="ECO:0000313" key="1">
    <source>
        <dbReference type="EMBL" id="PWN52731.1"/>
    </source>
</evidence>
<dbReference type="EMBL" id="KZ819760">
    <property type="protein sequence ID" value="PWN52731.1"/>
    <property type="molecule type" value="Genomic_DNA"/>
</dbReference>
<dbReference type="Proteomes" id="UP000245626">
    <property type="component" value="Unassembled WGS sequence"/>
</dbReference>
<evidence type="ECO:0000313" key="2">
    <source>
        <dbReference type="Proteomes" id="UP000245626"/>
    </source>
</evidence>
<protein>
    <submittedName>
        <fullName evidence="1">Uncharacterized protein</fullName>
    </submittedName>
</protein>
<gene>
    <name evidence="1" type="ORF">IE53DRAFT_311501</name>
</gene>
<sequence>MTAVAAAASIPRVALQASSDPAEPYPELEDIPEAPPRRSTFSGNTSSSSSSPKDKRKAPTSSFFPIPLWASKVFSSFPLHSWEAARVISPPLTLPPIKPRLYVAPPLTRTSPLLPPTKTASSTPSPLSTTGQAERKGWASSDPTCLRWQIEFLFRGVDFDVEFIHPNDSWGPGGGVLPFLHLPPSFQPPTLIGARSSSTFGPSSKGSIPSVLGGPELAHFLENHYPLDRPELDGQGGKAHESGGSQGWRDRLEEVESRSWSNLLEGRVMAAVLLANLLSSPQTEGEETSDGQKRRPYLSSVLASRMQTTHLDRELARISVLSGQGAKEATSRLPGWEVGLLGWIGAVSSSNLGGGGGGAAGGIGEEEGEDRSLLFGFGGASAAGVEEALVVERGVSGIRAVLDRMEEYLRLPSSSPSASSLPSSTTSGWMLGCRRPSALDALLFSIVHTVMTLSAASRVEENEEEEPVLKSLREAIEAKEGLLVEWSRRVWRQFVKPREAAT</sequence>
<accession>A0ACD0P3V8</accession>